<feature type="domain" description="Acyl-CoA dehydrogenase/oxidase C-terminal" evidence="7">
    <location>
        <begin position="234"/>
        <end position="375"/>
    </location>
</feature>
<evidence type="ECO:0000313" key="11">
    <source>
        <dbReference type="Proteomes" id="UP000279331"/>
    </source>
</evidence>
<accession>A0AB38UXZ1</accession>
<dbReference type="EC" id="1.3.99.-" evidence="10"/>
<dbReference type="InterPro" id="IPR009100">
    <property type="entry name" value="AcylCoA_DH/oxidase_NM_dom_sf"/>
</dbReference>
<dbReference type="InterPro" id="IPR037069">
    <property type="entry name" value="AcylCoA_DH/ox_N_sf"/>
</dbReference>
<dbReference type="InterPro" id="IPR006091">
    <property type="entry name" value="Acyl-CoA_Oxase/DH_mid-dom"/>
</dbReference>
<feature type="domain" description="Acyl-CoA dehydrogenase/oxidase N-terminal" evidence="9">
    <location>
        <begin position="8"/>
        <end position="122"/>
    </location>
</feature>
<evidence type="ECO:0000313" key="10">
    <source>
        <dbReference type="EMBL" id="VAZ85299.1"/>
    </source>
</evidence>
<organism evidence="10 11">
    <name type="scientific">Mycobacterium persicum</name>
    <dbReference type="NCBI Taxonomy" id="1487726"/>
    <lineage>
        <taxon>Bacteria</taxon>
        <taxon>Bacillati</taxon>
        <taxon>Actinomycetota</taxon>
        <taxon>Actinomycetes</taxon>
        <taxon>Mycobacteriales</taxon>
        <taxon>Mycobacteriaceae</taxon>
        <taxon>Mycobacterium</taxon>
    </lineage>
</organism>
<dbReference type="Proteomes" id="UP000279331">
    <property type="component" value="Unassembled WGS sequence"/>
</dbReference>
<dbReference type="GO" id="GO:0005886">
    <property type="term" value="C:plasma membrane"/>
    <property type="evidence" value="ECO:0007669"/>
    <property type="project" value="TreeGrafter"/>
</dbReference>
<keyword evidence="5 6" id="KW-0560">Oxidoreductase</keyword>
<dbReference type="InterPro" id="IPR046373">
    <property type="entry name" value="Acyl-CoA_Oxase/DH_mid-dom_sf"/>
</dbReference>
<name>A0AB38UXZ1_9MYCO</name>
<evidence type="ECO:0000256" key="6">
    <source>
        <dbReference type="RuleBase" id="RU362125"/>
    </source>
</evidence>
<dbReference type="AlphaFoldDB" id="A0AB38UXZ1"/>
<dbReference type="PROSITE" id="PS00072">
    <property type="entry name" value="ACYL_COA_DH_1"/>
    <property type="match status" value="1"/>
</dbReference>
<dbReference type="PANTHER" id="PTHR43292:SF3">
    <property type="entry name" value="ACYL-COA DEHYDROGENASE FADE29"/>
    <property type="match status" value="1"/>
</dbReference>
<dbReference type="Gene3D" id="1.10.540.10">
    <property type="entry name" value="Acyl-CoA dehydrogenase/oxidase, N-terminal domain"/>
    <property type="match status" value="1"/>
</dbReference>
<dbReference type="Gene3D" id="2.40.110.10">
    <property type="entry name" value="Butyryl-CoA Dehydrogenase, subunit A, domain 2"/>
    <property type="match status" value="1"/>
</dbReference>
<proteinExistence type="inferred from homology"/>
<dbReference type="Pfam" id="PF02771">
    <property type="entry name" value="Acyl-CoA_dh_N"/>
    <property type="match status" value="1"/>
</dbReference>
<evidence type="ECO:0000259" key="9">
    <source>
        <dbReference type="Pfam" id="PF02771"/>
    </source>
</evidence>
<dbReference type="Pfam" id="PF00441">
    <property type="entry name" value="Acyl-CoA_dh_1"/>
    <property type="match status" value="1"/>
</dbReference>
<evidence type="ECO:0000256" key="3">
    <source>
        <dbReference type="ARBA" id="ARBA00022630"/>
    </source>
</evidence>
<dbReference type="SUPFAM" id="SSF56645">
    <property type="entry name" value="Acyl-CoA dehydrogenase NM domain-like"/>
    <property type="match status" value="1"/>
</dbReference>
<evidence type="ECO:0000259" key="7">
    <source>
        <dbReference type="Pfam" id="PF00441"/>
    </source>
</evidence>
<protein>
    <submittedName>
        <fullName evidence="10">Acyl-CoA dehydrogenase FadE17</fullName>
        <ecNumber evidence="10">1.3.99.-</ecNumber>
    </submittedName>
</protein>
<reference evidence="10 11" key="1">
    <citation type="submission" date="2018-09" db="EMBL/GenBank/DDBJ databases">
        <authorList>
            <person name="Tagini F."/>
        </authorList>
    </citation>
    <scope>NUCLEOTIDE SEQUENCE [LARGE SCALE GENOMIC DNA]</scope>
    <source>
        <strain evidence="10 11">MK42</strain>
    </source>
</reference>
<dbReference type="InterPro" id="IPR052161">
    <property type="entry name" value="Mycobact_Acyl-CoA_DH"/>
</dbReference>
<dbReference type="Pfam" id="PF02770">
    <property type="entry name" value="Acyl-CoA_dh_M"/>
    <property type="match status" value="1"/>
</dbReference>
<dbReference type="PANTHER" id="PTHR43292">
    <property type="entry name" value="ACYL-COA DEHYDROGENASE"/>
    <property type="match status" value="1"/>
</dbReference>
<dbReference type="InterPro" id="IPR013786">
    <property type="entry name" value="AcylCoA_DH/ox_N"/>
</dbReference>
<comment type="similarity">
    <text evidence="2 6">Belongs to the acyl-CoA dehydrogenase family.</text>
</comment>
<feature type="domain" description="Acyl-CoA oxidase/dehydrogenase middle" evidence="8">
    <location>
        <begin position="128"/>
        <end position="222"/>
    </location>
</feature>
<evidence type="ECO:0000256" key="4">
    <source>
        <dbReference type="ARBA" id="ARBA00022827"/>
    </source>
</evidence>
<dbReference type="EMBL" id="UPHL01000120">
    <property type="protein sequence ID" value="VAZ85299.1"/>
    <property type="molecule type" value="Genomic_DNA"/>
</dbReference>
<keyword evidence="3 6" id="KW-0285">Flavoprotein</keyword>
<dbReference type="RefSeq" id="WP_122511793.1">
    <property type="nucleotide sequence ID" value="NZ_MWKV01000001.1"/>
</dbReference>
<evidence type="ECO:0000256" key="2">
    <source>
        <dbReference type="ARBA" id="ARBA00009347"/>
    </source>
</evidence>
<dbReference type="FunFam" id="2.40.110.10:FF:000011">
    <property type="entry name" value="Acyl-CoA dehydrogenase FadE34"/>
    <property type="match status" value="1"/>
</dbReference>
<evidence type="ECO:0000256" key="5">
    <source>
        <dbReference type="ARBA" id="ARBA00023002"/>
    </source>
</evidence>
<dbReference type="InterPro" id="IPR036250">
    <property type="entry name" value="AcylCo_DH-like_C"/>
</dbReference>
<dbReference type="GO" id="GO:0003995">
    <property type="term" value="F:acyl-CoA dehydrogenase activity"/>
    <property type="evidence" value="ECO:0007669"/>
    <property type="project" value="InterPro"/>
</dbReference>
<keyword evidence="4 6" id="KW-0274">FAD</keyword>
<dbReference type="SUPFAM" id="SSF47203">
    <property type="entry name" value="Acyl-CoA dehydrogenase C-terminal domain-like"/>
    <property type="match status" value="1"/>
</dbReference>
<sequence>MDFSYPAEVEQFRDELRSWLSANLTDELITARRSPGRSDAVFDMLRAWNATLADAGWAAVSWPPAYGGRGATVLEQLVYTEETTRARAPLPLNVIGMNNIAPAIMQYGTETQKTTLLPRMLRADDIWCQGMSEPDAGSDLAALRTRAVRDGDTFVVNGQKIWTSLGHRADWCQLYVRTDPEAPKHRGISCLIVDMRLPGIEARPLVTLNGDTDFAEVFFHDVVVPAGALLGPLNAGWQVATTTLSHERAGAARLYTELQVRLEELAADFAAVGVGEDPVTLRRLGEIAVRVKYLEVLCLRSISATLHGGSEITALGSASLAKTVWGEIGQDLAALAFDVLGPQAHRWADYRLTSRSLTIAGGTTQINTNITSHRVLGLPRR</sequence>
<dbReference type="Gene3D" id="1.20.140.10">
    <property type="entry name" value="Butyryl-CoA Dehydrogenase, subunit A, domain 3"/>
    <property type="match status" value="1"/>
</dbReference>
<comment type="cofactor">
    <cofactor evidence="1 6">
        <name>FAD</name>
        <dbReference type="ChEBI" id="CHEBI:57692"/>
    </cofactor>
</comment>
<dbReference type="InterPro" id="IPR009075">
    <property type="entry name" value="AcylCo_DH/oxidase_C"/>
</dbReference>
<evidence type="ECO:0000259" key="8">
    <source>
        <dbReference type="Pfam" id="PF02770"/>
    </source>
</evidence>
<dbReference type="GO" id="GO:0050660">
    <property type="term" value="F:flavin adenine dinucleotide binding"/>
    <property type="evidence" value="ECO:0007669"/>
    <property type="project" value="InterPro"/>
</dbReference>
<dbReference type="InterPro" id="IPR006089">
    <property type="entry name" value="Acyl-CoA_DH_CS"/>
</dbReference>
<evidence type="ECO:0000256" key="1">
    <source>
        <dbReference type="ARBA" id="ARBA00001974"/>
    </source>
</evidence>
<comment type="caution">
    <text evidence="10">The sequence shown here is derived from an EMBL/GenBank/DDBJ whole genome shotgun (WGS) entry which is preliminary data.</text>
</comment>
<gene>
    <name evidence="10" type="ORF">LAUMK42_04133</name>
</gene>